<sequence length="135" mass="15802">MDEHSFYTFVDYYKGKFDTSMTTWWSPEQRYISLYDPTTESEKMYVANFIGALDKVYDNRGKEILRAALILTENCKPFENRINGTIKDDWLTEKNFGSIAADCVDVLNHLPHLTDWQHTLKGMFENMKPSVQICI</sequence>
<organism evidence="1 2">
    <name type="scientific">Fadolivirus FV1/VV64</name>
    <dbReference type="NCBI Taxonomy" id="3070911"/>
    <lineage>
        <taxon>Viruses</taxon>
        <taxon>Varidnaviria</taxon>
        <taxon>Bamfordvirae</taxon>
        <taxon>Nucleocytoviricota</taxon>
        <taxon>Megaviricetes</taxon>
        <taxon>Imitervirales</taxon>
        <taxon>Mimiviridae</taxon>
        <taxon>Klosneuvirinae</taxon>
        <taxon>Fadolivirus</taxon>
        <taxon>Fadolivirus algeromassiliense</taxon>
    </lineage>
</organism>
<name>A0A7D3UVF6_9VIRU</name>
<gene>
    <name evidence="1" type="ORF">Fadolivirus_1_691</name>
</gene>
<reference evidence="1 2" key="1">
    <citation type="submission" date="2020-04" db="EMBL/GenBank/DDBJ databases">
        <title>Advantages and limits of metagenomic assembly and binning of a giant virus.</title>
        <authorList>
            <person name="Schulz F."/>
            <person name="Andreani J."/>
            <person name="Francis R."/>
            <person name="Boudjemaa H."/>
            <person name="Bou Khalil J.Y."/>
            <person name="Lee J."/>
            <person name="La Scola B."/>
            <person name="Woyke T."/>
        </authorList>
    </citation>
    <scope>NUCLEOTIDE SEQUENCE [LARGE SCALE GENOMIC DNA]</scope>
    <source>
        <strain evidence="1 2">FV1/VV64</strain>
    </source>
</reference>
<evidence type="ECO:0000313" key="1">
    <source>
        <dbReference type="EMBL" id="QKF94149.1"/>
    </source>
</evidence>
<evidence type="ECO:0000313" key="2">
    <source>
        <dbReference type="Proteomes" id="UP001162001"/>
    </source>
</evidence>
<protein>
    <submittedName>
        <fullName evidence="1">Uncharacterized protein</fullName>
    </submittedName>
</protein>
<accession>A0A7D3UVF6</accession>
<keyword evidence="2" id="KW-1185">Reference proteome</keyword>
<proteinExistence type="predicted"/>
<dbReference type="Proteomes" id="UP001162001">
    <property type="component" value="Segment"/>
</dbReference>
<dbReference type="EMBL" id="MT418680">
    <property type="protein sequence ID" value="QKF94149.1"/>
    <property type="molecule type" value="Genomic_DNA"/>
</dbReference>